<dbReference type="SUPFAM" id="SSF46938">
    <property type="entry name" value="CRAL/TRIO N-terminal domain"/>
    <property type="match status" value="1"/>
</dbReference>
<comment type="caution">
    <text evidence="2">The sequence shown here is derived from an EMBL/GenBank/DDBJ whole genome shotgun (WGS) entry which is preliminary data.</text>
</comment>
<dbReference type="CDD" id="cd00170">
    <property type="entry name" value="SEC14"/>
    <property type="match status" value="1"/>
</dbReference>
<dbReference type="InterPro" id="IPR036273">
    <property type="entry name" value="CRAL/TRIO_N_dom_sf"/>
</dbReference>
<dbReference type="PROSITE" id="PS50191">
    <property type="entry name" value="CRAL_TRIO"/>
    <property type="match status" value="1"/>
</dbReference>
<protein>
    <recommendedName>
        <fullName evidence="1">CRAL-TRIO domain-containing protein</fullName>
    </recommendedName>
</protein>
<dbReference type="PANTHER" id="PTHR45657:SF1">
    <property type="entry name" value="CRAL-TRIO DOMAIN-CONTAINING PROTEIN YKL091C-RELATED"/>
    <property type="match status" value="1"/>
</dbReference>
<dbReference type="Proteomes" id="UP000283634">
    <property type="component" value="Unassembled WGS sequence"/>
</dbReference>
<evidence type="ECO:0000259" key="1">
    <source>
        <dbReference type="PROSITE" id="PS50191"/>
    </source>
</evidence>
<reference evidence="2 3" key="1">
    <citation type="journal article" date="2018" name="BMC Genomics">
        <title>Genomic comparison of Trypanosoma conorhini and Trypanosoma rangeli to Trypanosoma cruzi strains of high and low virulence.</title>
        <authorList>
            <person name="Bradwell K.R."/>
            <person name="Koparde V.N."/>
            <person name="Matveyev A.V."/>
            <person name="Serrano M.G."/>
            <person name="Alves J.M."/>
            <person name="Parikh H."/>
            <person name="Huang B."/>
            <person name="Lee V."/>
            <person name="Espinosa-Alvarez O."/>
            <person name="Ortiz P.A."/>
            <person name="Costa-Martins A.G."/>
            <person name="Teixeira M.M."/>
            <person name="Buck G.A."/>
        </authorList>
    </citation>
    <scope>NUCLEOTIDE SEQUENCE [LARGE SCALE GENOMIC DNA]</scope>
    <source>
        <strain evidence="2 3">AM80</strain>
    </source>
</reference>
<organism evidence="2 3">
    <name type="scientific">Trypanosoma rangeli</name>
    <dbReference type="NCBI Taxonomy" id="5698"/>
    <lineage>
        <taxon>Eukaryota</taxon>
        <taxon>Discoba</taxon>
        <taxon>Euglenozoa</taxon>
        <taxon>Kinetoplastea</taxon>
        <taxon>Metakinetoplastina</taxon>
        <taxon>Trypanosomatida</taxon>
        <taxon>Trypanosomatidae</taxon>
        <taxon>Trypanosoma</taxon>
        <taxon>Herpetosoma</taxon>
    </lineage>
</organism>
<dbReference type="RefSeq" id="XP_029242229.1">
    <property type="nucleotide sequence ID" value="XM_029377910.1"/>
</dbReference>
<name>A0A422P1E3_TRYRA</name>
<dbReference type="InterPro" id="IPR001251">
    <property type="entry name" value="CRAL-TRIO_dom"/>
</dbReference>
<dbReference type="EMBL" id="MKGL01000016">
    <property type="protein sequence ID" value="RNF11519.1"/>
    <property type="molecule type" value="Genomic_DNA"/>
</dbReference>
<dbReference type="InterPro" id="IPR036865">
    <property type="entry name" value="CRAL-TRIO_dom_sf"/>
</dbReference>
<dbReference type="SUPFAM" id="SSF52087">
    <property type="entry name" value="CRAL/TRIO domain"/>
    <property type="match status" value="1"/>
</dbReference>
<dbReference type="PANTHER" id="PTHR45657">
    <property type="entry name" value="CRAL-TRIO DOMAIN-CONTAINING PROTEIN YKL091C-RELATED"/>
    <property type="match status" value="1"/>
</dbReference>
<gene>
    <name evidence="2" type="ORF">TraAM80_00846</name>
</gene>
<proteinExistence type="predicted"/>
<dbReference type="AlphaFoldDB" id="A0A422P1E3"/>
<dbReference type="InterPro" id="IPR036598">
    <property type="entry name" value="GOLD_dom_sf"/>
</dbReference>
<dbReference type="InterPro" id="IPR051026">
    <property type="entry name" value="PI/PC_transfer"/>
</dbReference>
<evidence type="ECO:0000313" key="3">
    <source>
        <dbReference type="Proteomes" id="UP000283634"/>
    </source>
</evidence>
<dbReference type="Pfam" id="PF00650">
    <property type="entry name" value="CRAL_TRIO"/>
    <property type="match status" value="1"/>
</dbReference>
<accession>A0A422P1E3</accession>
<feature type="domain" description="CRAL-TRIO" evidence="1">
    <location>
        <begin position="125"/>
        <end position="312"/>
    </location>
</feature>
<dbReference type="Gene3D" id="3.40.525.10">
    <property type="entry name" value="CRAL-TRIO lipid binding domain"/>
    <property type="match status" value="1"/>
</dbReference>
<dbReference type="GeneID" id="40324779"/>
<keyword evidence="3" id="KW-1185">Reference proteome</keyword>
<evidence type="ECO:0000313" key="2">
    <source>
        <dbReference type="EMBL" id="RNF11519.1"/>
    </source>
</evidence>
<sequence>MPSIDSIPVSIPEMDTLDEVREAAVTALLETIRNHYGGTYPPQFMKCQNDADRRILAYKYLRACDWRSKDAMCMVTTTMKFREQNNADSLTLFPCVFSIRGFDQEDLCHTLNEPYTGPDKQFELFSLVAAPYYSAGYHYWDKEGHPILYDFSGRCNVKELLKAYASITPVGKQEKDIILQYHLYTNLIQERLVRYADVKSVERGCRRVIGVTVIMDTEGLHLKMFGSRIVDIVRAIFNMDQAYFPETLHRLLVINCPSVVMHAFGLLRGSLHRNTQRKFVFCSKANSVAVLKKIIDEDKIPKFLGGSCECAGGCVPGIDSVSKGLADVSAFIPRTEDITILAGKRYTSELMLQPGEEVQWEFKCTKSKGGHVTDIYFHASFMPDDELEVSSCSLSDPSVDPRRSPKTFQRTSERSKVLRVLRSERVEMDNGRFVSSERGMLKLVWDNHTSWVHGKHVQLRISRSWG</sequence>
<dbReference type="SMART" id="SM00516">
    <property type="entry name" value="SEC14"/>
    <property type="match status" value="1"/>
</dbReference>
<dbReference type="Gene3D" id="2.60.120.680">
    <property type="entry name" value="GOLD domain"/>
    <property type="match status" value="1"/>
</dbReference>
<dbReference type="SUPFAM" id="SSF101576">
    <property type="entry name" value="Supernatant protein factor (SPF), C-terminal domain"/>
    <property type="match status" value="1"/>
</dbReference>
<dbReference type="OrthoDB" id="1434354at2759"/>